<dbReference type="InterPro" id="IPR011009">
    <property type="entry name" value="Kinase-like_dom_sf"/>
</dbReference>
<gene>
    <name evidence="7" type="ORF">CROE0942_LOCUS9994</name>
</gene>
<dbReference type="SUPFAM" id="SSF56112">
    <property type="entry name" value="Protein kinase-like (PK-like)"/>
    <property type="match status" value="1"/>
</dbReference>
<sequence length="604" mass="62489">MAARGGGGSAAAAGARAGAAVACEPPSNAQSGTSWTLVAAGSIAALGLAMLGSVLWMRGDRAGGLRRRRPSRAAPEWVAAMPIELRSTIELGETLGSGLTAEVVAATRTSDGRQLAIKVIDKRRLKPRTLELTMQEVKVLRRVSHPNIVNLLATYEEPDWLFLVLERCRGGELFRAIADRHHYTEDTAKTIAVRIAHAIMHLHSLGVMHRDLKPENVLLVDEGDASDVKLCDFGMAKLFDHAHTVQPPEPAGDFQPGQGPPGAALQDGGAISVAAARSPGALPPAVRCGSPASSSPAAAFGPRPPSLSPPRSVGAPAAAVGSPRTDLATSSILLGSPRSARVMNLPEHPRAVLPSSVSAWSAAVGRPLSGHSSSADGGPRLPPALPPASPPLRPSRRIGPLLSTIDLDDCPPQPSVAAAAGSALEPGATARGVPAGAAPALRRTSTVCGSAHYVAPEVLARELYSFKADWYSFGAFLHALLAGEFPPEIGRGATEPPELTAAAWDDVSADARDAVRALLHPLPALRADGTAFFRSRWVSGSLTEQPGAAQLTRARTALRSVAPGSWKQRRSAGPSRRPSPSPEDGAAAISATTARAAIAADKDA</sequence>
<evidence type="ECO:0000313" key="7">
    <source>
        <dbReference type="EMBL" id="CAD8565616.1"/>
    </source>
</evidence>
<dbReference type="PANTHER" id="PTHR24347">
    <property type="entry name" value="SERINE/THREONINE-PROTEIN KINASE"/>
    <property type="match status" value="1"/>
</dbReference>
<feature type="transmembrane region" description="Helical" evidence="5">
    <location>
        <begin position="35"/>
        <end position="57"/>
    </location>
</feature>
<keyword evidence="5" id="KW-0812">Transmembrane</keyword>
<dbReference type="PROSITE" id="PS00107">
    <property type="entry name" value="PROTEIN_KINASE_ATP"/>
    <property type="match status" value="1"/>
</dbReference>
<dbReference type="SMART" id="SM00220">
    <property type="entry name" value="S_TKc"/>
    <property type="match status" value="1"/>
</dbReference>
<evidence type="ECO:0000256" key="4">
    <source>
        <dbReference type="SAM" id="MobiDB-lite"/>
    </source>
</evidence>
<dbReference type="AlphaFoldDB" id="A0A7S0JZM6"/>
<dbReference type="InterPro" id="IPR000719">
    <property type="entry name" value="Prot_kinase_dom"/>
</dbReference>
<dbReference type="InterPro" id="IPR008271">
    <property type="entry name" value="Ser/Thr_kinase_AS"/>
</dbReference>
<evidence type="ECO:0000256" key="5">
    <source>
        <dbReference type="SAM" id="Phobius"/>
    </source>
</evidence>
<feature type="domain" description="Protein kinase" evidence="6">
    <location>
        <begin position="89"/>
        <end position="538"/>
    </location>
</feature>
<dbReference type="GO" id="GO:0005524">
    <property type="term" value="F:ATP binding"/>
    <property type="evidence" value="ECO:0007669"/>
    <property type="project" value="UniProtKB-UniRule"/>
</dbReference>
<dbReference type="Pfam" id="PF00069">
    <property type="entry name" value="Pkinase"/>
    <property type="match status" value="2"/>
</dbReference>
<organism evidence="7">
    <name type="scientific">Cafeteria roenbergensis</name>
    <name type="common">Marine flagellate</name>
    <dbReference type="NCBI Taxonomy" id="33653"/>
    <lineage>
        <taxon>Eukaryota</taxon>
        <taxon>Sar</taxon>
        <taxon>Stramenopiles</taxon>
        <taxon>Bigyra</taxon>
        <taxon>Opalozoa</taxon>
        <taxon>Bicosoecida</taxon>
        <taxon>Cafeteriaceae</taxon>
        <taxon>Cafeteria</taxon>
    </lineage>
</organism>
<feature type="compositionally biased region" description="Pro residues" evidence="4">
    <location>
        <begin position="380"/>
        <end position="393"/>
    </location>
</feature>
<keyword evidence="5" id="KW-0472">Membrane</keyword>
<accession>A0A7S0JZM6</accession>
<name>A0A7S0JZM6_CAFRO</name>
<evidence type="ECO:0000256" key="1">
    <source>
        <dbReference type="ARBA" id="ARBA00022741"/>
    </source>
</evidence>
<feature type="region of interest" description="Disordered" evidence="4">
    <location>
        <begin position="244"/>
        <end position="266"/>
    </location>
</feature>
<feature type="region of interest" description="Disordered" evidence="4">
    <location>
        <begin position="282"/>
        <end position="325"/>
    </location>
</feature>
<dbReference type="EMBL" id="HBET01014764">
    <property type="protein sequence ID" value="CAD8565616.1"/>
    <property type="molecule type" value="Transcribed_RNA"/>
</dbReference>
<evidence type="ECO:0000256" key="3">
    <source>
        <dbReference type="PROSITE-ProRule" id="PRU10141"/>
    </source>
</evidence>
<protein>
    <recommendedName>
        <fullName evidence="6">Protein kinase domain-containing protein</fullName>
    </recommendedName>
</protein>
<dbReference type="PROSITE" id="PS50011">
    <property type="entry name" value="PROTEIN_KINASE_DOM"/>
    <property type="match status" value="1"/>
</dbReference>
<evidence type="ECO:0000256" key="2">
    <source>
        <dbReference type="ARBA" id="ARBA00022840"/>
    </source>
</evidence>
<keyword evidence="1 3" id="KW-0547">Nucleotide-binding</keyword>
<dbReference type="GO" id="GO:0004672">
    <property type="term" value="F:protein kinase activity"/>
    <property type="evidence" value="ECO:0007669"/>
    <property type="project" value="InterPro"/>
</dbReference>
<evidence type="ECO:0000259" key="6">
    <source>
        <dbReference type="PROSITE" id="PS50011"/>
    </source>
</evidence>
<feature type="binding site" evidence="3">
    <location>
        <position position="118"/>
    </location>
    <ligand>
        <name>ATP</name>
        <dbReference type="ChEBI" id="CHEBI:30616"/>
    </ligand>
</feature>
<feature type="compositionally biased region" description="Low complexity" evidence="4">
    <location>
        <begin position="586"/>
        <end position="604"/>
    </location>
</feature>
<feature type="compositionally biased region" description="Low complexity" evidence="4">
    <location>
        <begin position="290"/>
        <end position="301"/>
    </location>
</feature>
<keyword evidence="2 3" id="KW-0067">ATP-binding</keyword>
<reference evidence="7" key="1">
    <citation type="submission" date="2021-01" db="EMBL/GenBank/DDBJ databases">
        <authorList>
            <person name="Corre E."/>
            <person name="Pelletier E."/>
            <person name="Niang G."/>
            <person name="Scheremetjew M."/>
            <person name="Finn R."/>
            <person name="Kale V."/>
            <person name="Holt S."/>
            <person name="Cochrane G."/>
            <person name="Meng A."/>
            <person name="Brown T."/>
            <person name="Cohen L."/>
        </authorList>
    </citation>
    <scope>NUCLEOTIDE SEQUENCE</scope>
    <source>
        <strain evidence="7">E4-10</strain>
    </source>
</reference>
<feature type="region of interest" description="Disordered" evidence="4">
    <location>
        <begin position="366"/>
        <end position="398"/>
    </location>
</feature>
<feature type="region of interest" description="Disordered" evidence="4">
    <location>
        <begin position="559"/>
        <end position="604"/>
    </location>
</feature>
<dbReference type="PROSITE" id="PS00108">
    <property type="entry name" value="PROTEIN_KINASE_ST"/>
    <property type="match status" value="1"/>
</dbReference>
<keyword evidence="5" id="KW-1133">Transmembrane helix</keyword>
<dbReference type="InterPro" id="IPR017441">
    <property type="entry name" value="Protein_kinase_ATP_BS"/>
</dbReference>
<dbReference type="Gene3D" id="1.10.510.10">
    <property type="entry name" value="Transferase(Phosphotransferase) domain 1"/>
    <property type="match status" value="2"/>
</dbReference>
<proteinExistence type="predicted"/>